<feature type="transmembrane region" description="Helical" evidence="1">
    <location>
        <begin position="203"/>
        <end position="221"/>
    </location>
</feature>
<sequence length="294" mass="31000">MHRPLVTLAGVMAGLAVFSLVGTVVDDRTVLGVNTWLKPLKFGVSFALYAVTMAWLIGRLTRARRTAWWAGTVIAVFGFLEVALIAFQAARARMSHFNATTDLDDRVFTAMGVTIAFFYAATLVVVVLLMIQRPGDRALTWALRLGLVIAVVGMALGFLMLVPTEAQVAADTGVIGAHSVGVEDGGPGLPVTGWSTTGGDLRIPHFVGMHALQVLPLLLLALKRFDEVTRLRLVVVAAAGYVAVLALVTWQALRGQPLVHPDAATLVVAGLVAAGTAVGVLVAVGGPREHSLRA</sequence>
<gene>
    <name evidence="2" type="ORF">Voc01_021110</name>
</gene>
<dbReference type="EMBL" id="BOPH01000023">
    <property type="protein sequence ID" value="GIJ67194.1"/>
    <property type="molecule type" value="Genomic_DNA"/>
</dbReference>
<evidence type="ECO:0000313" key="2">
    <source>
        <dbReference type="EMBL" id="GIJ67194.1"/>
    </source>
</evidence>
<feature type="transmembrane region" description="Helical" evidence="1">
    <location>
        <begin position="265"/>
        <end position="284"/>
    </location>
</feature>
<comment type="caution">
    <text evidence="2">The sequence shown here is derived from an EMBL/GenBank/DDBJ whole genome shotgun (WGS) entry which is preliminary data.</text>
</comment>
<feature type="transmembrane region" description="Helical" evidence="1">
    <location>
        <begin position="233"/>
        <end position="253"/>
    </location>
</feature>
<dbReference type="AlphaFoldDB" id="A0A8J4EA65"/>
<evidence type="ECO:0000313" key="3">
    <source>
        <dbReference type="Proteomes" id="UP000635606"/>
    </source>
</evidence>
<dbReference type="Proteomes" id="UP000635606">
    <property type="component" value="Unassembled WGS sequence"/>
</dbReference>
<keyword evidence="1" id="KW-0812">Transmembrane</keyword>
<evidence type="ECO:0000256" key="1">
    <source>
        <dbReference type="SAM" id="Phobius"/>
    </source>
</evidence>
<dbReference type="RefSeq" id="WP_203927155.1">
    <property type="nucleotide sequence ID" value="NZ_BOPH01000023.1"/>
</dbReference>
<protein>
    <submittedName>
        <fullName evidence="2">Uncharacterized protein</fullName>
    </submittedName>
</protein>
<proteinExistence type="predicted"/>
<name>A0A8J4EA65_9ACTN</name>
<feature type="transmembrane region" description="Helical" evidence="1">
    <location>
        <begin position="107"/>
        <end position="129"/>
    </location>
</feature>
<feature type="transmembrane region" description="Helical" evidence="1">
    <location>
        <begin position="39"/>
        <end position="58"/>
    </location>
</feature>
<keyword evidence="1" id="KW-1133">Transmembrane helix</keyword>
<feature type="transmembrane region" description="Helical" evidence="1">
    <location>
        <begin position="141"/>
        <end position="162"/>
    </location>
</feature>
<keyword evidence="3" id="KW-1185">Reference proteome</keyword>
<feature type="transmembrane region" description="Helical" evidence="1">
    <location>
        <begin position="67"/>
        <end position="87"/>
    </location>
</feature>
<reference evidence="2" key="1">
    <citation type="submission" date="2021-01" db="EMBL/GenBank/DDBJ databases">
        <title>Whole genome shotgun sequence of Virgisporangium ochraceum NBRC 16418.</title>
        <authorList>
            <person name="Komaki H."/>
            <person name="Tamura T."/>
        </authorList>
    </citation>
    <scope>NUCLEOTIDE SEQUENCE</scope>
    <source>
        <strain evidence="2">NBRC 16418</strain>
    </source>
</reference>
<organism evidence="2 3">
    <name type="scientific">Virgisporangium ochraceum</name>
    <dbReference type="NCBI Taxonomy" id="65505"/>
    <lineage>
        <taxon>Bacteria</taxon>
        <taxon>Bacillati</taxon>
        <taxon>Actinomycetota</taxon>
        <taxon>Actinomycetes</taxon>
        <taxon>Micromonosporales</taxon>
        <taxon>Micromonosporaceae</taxon>
        <taxon>Virgisporangium</taxon>
    </lineage>
</organism>
<accession>A0A8J4EA65</accession>
<keyword evidence="1" id="KW-0472">Membrane</keyword>